<name>A0AAQ3QQZ3_9LILI</name>
<dbReference type="InterPro" id="IPR021109">
    <property type="entry name" value="Peptidase_aspartic_dom_sf"/>
</dbReference>
<organism evidence="6 7">
    <name type="scientific">Canna indica</name>
    <name type="common">Indian-shot</name>
    <dbReference type="NCBI Taxonomy" id="4628"/>
    <lineage>
        <taxon>Eukaryota</taxon>
        <taxon>Viridiplantae</taxon>
        <taxon>Streptophyta</taxon>
        <taxon>Embryophyta</taxon>
        <taxon>Tracheophyta</taxon>
        <taxon>Spermatophyta</taxon>
        <taxon>Magnoliopsida</taxon>
        <taxon>Liliopsida</taxon>
        <taxon>Zingiberales</taxon>
        <taxon>Cannaceae</taxon>
        <taxon>Canna</taxon>
    </lineage>
</organism>
<evidence type="ECO:0000256" key="4">
    <source>
        <dbReference type="SAM" id="MobiDB-lite"/>
    </source>
</evidence>
<dbReference type="PANTHER" id="PTHR47967">
    <property type="entry name" value="OS07G0603500 PROTEIN-RELATED"/>
    <property type="match status" value="1"/>
</dbReference>
<keyword evidence="7" id="KW-1185">Reference proteome</keyword>
<dbReference type="GO" id="GO:0008233">
    <property type="term" value="F:peptidase activity"/>
    <property type="evidence" value="ECO:0007669"/>
    <property type="project" value="UniProtKB-KW"/>
</dbReference>
<feature type="region of interest" description="Disordered" evidence="4">
    <location>
        <begin position="1"/>
        <end position="36"/>
    </location>
</feature>
<protein>
    <submittedName>
        <fullName evidence="6">Aspartic proteinase</fullName>
    </submittedName>
</protein>
<dbReference type="PROSITE" id="PS51767">
    <property type="entry name" value="PEPTIDASE_A1"/>
    <property type="match status" value="1"/>
</dbReference>
<dbReference type="Gene3D" id="2.40.70.10">
    <property type="entry name" value="Acid Proteases"/>
    <property type="match status" value="1"/>
</dbReference>
<dbReference type="Proteomes" id="UP001327560">
    <property type="component" value="Chromosome 9"/>
</dbReference>
<dbReference type="Pfam" id="PF14543">
    <property type="entry name" value="TAXi_N"/>
    <property type="match status" value="1"/>
</dbReference>
<evidence type="ECO:0000256" key="2">
    <source>
        <dbReference type="ARBA" id="ARBA00022670"/>
    </source>
</evidence>
<evidence type="ECO:0000313" key="6">
    <source>
        <dbReference type="EMBL" id="WOL20324.1"/>
    </source>
</evidence>
<dbReference type="AlphaFoldDB" id="A0AAQ3QQZ3"/>
<evidence type="ECO:0000256" key="3">
    <source>
        <dbReference type="ARBA" id="ARBA00022801"/>
    </source>
</evidence>
<dbReference type="GO" id="GO:0005576">
    <property type="term" value="C:extracellular region"/>
    <property type="evidence" value="ECO:0007669"/>
    <property type="project" value="TreeGrafter"/>
</dbReference>
<evidence type="ECO:0000256" key="1">
    <source>
        <dbReference type="ARBA" id="ARBA00007447"/>
    </source>
</evidence>
<sequence length="111" mass="12617">MNTTNGTGFSARFFRRNSPISPFYNPNATKKNEREDTIDARSDAHLKYLKSMQEYKISSTDEIEIPIHFDSNAEYLMSFSIGTPPFPVIVLADTGGDFMWTQALPCTSFYD</sequence>
<dbReference type="InterPro" id="IPR051708">
    <property type="entry name" value="Plant_Aspart_Prot_A1"/>
</dbReference>
<proteinExistence type="inferred from homology"/>
<dbReference type="InterPro" id="IPR033121">
    <property type="entry name" value="PEPTIDASE_A1"/>
</dbReference>
<comment type="similarity">
    <text evidence="1">Belongs to the peptidase A1 family.</text>
</comment>
<accession>A0AAQ3QQZ3</accession>
<keyword evidence="2" id="KW-0645">Protease</keyword>
<feature type="compositionally biased region" description="Polar residues" evidence="4">
    <location>
        <begin position="18"/>
        <end position="29"/>
    </location>
</feature>
<dbReference type="GO" id="GO:0006508">
    <property type="term" value="P:proteolysis"/>
    <property type="evidence" value="ECO:0007669"/>
    <property type="project" value="UniProtKB-KW"/>
</dbReference>
<dbReference type="EMBL" id="CP136898">
    <property type="protein sequence ID" value="WOL20324.1"/>
    <property type="molecule type" value="Genomic_DNA"/>
</dbReference>
<dbReference type="InterPro" id="IPR032861">
    <property type="entry name" value="TAXi_N"/>
</dbReference>
<dbReference type="PANTHER" id="PTHR47967:SF128">
    <property type="entry name" value="ASPARTIC PROTEINASE CDR1-LIKE"/>
    <property type="match status" value="1"/>
</dbReference>
<evidence type="ECO:0000259" key="5">
    <source>
        <dbReference type="PROSITE" id="PS51767"/>
    </source>
</evidence>
<gene>
    <name evidence="6" type="ORF">Cni_G29128</name>
</gene>
<dbReference type="SUPFAM" id="SSF50630">
    <property type="entry name" value="Acid proteases"/>
    <property type="match status" value="1"/>
</dbReference>
<reference evidence="6 7" key="1">
    <citation type="submission" date="2023-10" db="EMBL/GenBank/DDBJ databases">
        <title>Chromosome-scale genome assembly provides insights into flower coloration mechanisms of Canna indica.</title>
        <authorList>
            <person name="Li C."/>
        </authorList>
    </citation>
    <scope>NUCLEOTIDE SEQUENCE [LARGE SCALE GENOMIC DNA]</scope>
    <source>
        <tissue evidence="6">Flower</tissue>
    </source>
</reference>
<evidence type="ECO:0000313" key="7">
    <source>
        <dbReference type="Proteomes" id="UP001327560"/>
    </source>
</evidence>
<feature type="domain" description="Peptidase A1" evidence="5">
    <location>
        <begin position="75"/>
        <end position="111"/>
    </location>
</feature>
<keyword evidence="3" id="KW-0378">Hydrolase</keyword>